<comment type="function">
    <text evidence="8">Catalyzes two activities which are involved in the cyclic version of arginine biosynthesis: the synthesis of acetylglutamate from glutamate and acetyl-CoA, and of ornithine by transacetylation between acetylornithine and glutamate.</text>
</comment>
<keyword evidence="6 8" id="KW-0511">Multifunctional enzyme</keyword>
<dbReference type="PANTHER" id="PTHR23100">
    <property type="entry name" value="ARGININE BIOSYNTHESIS BIFUNCTIONAL PROTEIN ARGJ"/>
    <property type="match status" value="1"/>
</dbReference>
<comment type="subunit">
    <text evidence="8">Heterodimer of an alpha and a beta chain.</text>
</comment>
<dbReference type="SUPFAM" id="SSF56266">
    <property type="entry name" value="DmpA/ArgJ-like"/>
    <property type="match status" value="1"/>
</dbReference>
<evidence type="ECO:0000256" key="3">
    <source>
        <dbReference type="ARBA" id="ARBA00022605"/>
    </source>
</evidence>
<feature type="site" description="Cleavage; by autolysis" evidence="8">
    <location>
        <begin position="274"/>
        <end position="275"/>
    </location>
</feature>
<dbReference type="GO" id="GO:0006592">
    <property type="term" value="P:ornithine biosynthetic process"/>
    <property type="evidence" value="ECO:0007669"/>
    <property type="project" value="TreeGrafter"/>
</dbReference>
<evidence type="ECO:0000256" key="6">
    <source>
        <dbReference type="ARBA" id="ARBA00023268"/>
    </source>
</evidence>
<dbReference type="FunFam" id="3.60.70.12:FF:000001">
    <property type="entry name" value="Arginine biosynthesis bifunctional protein ArgJ, chloroplastic"/>
    <property type="match status" value="1"/>
</dbReference>
<dbReference type="Gene3D" id="3.10.20.340">
    <property type="entry name" value="ArgJ beta chain, C-terminal domain"/>
    <property type="match status" value="1"/>
</dbReference>
<feature type="binding site" evidence="8">
    <location>
        <position position="275"/>
    </location>
    <ligand>
        <name>substrate</name>
    </ligand>
</feature>
<dbReference type="GO" id="GO:0004358">
    <property type="term" value="F:L-glutamate N-acetyltransferase activity, acting on acetyl-L-ornithine as donor"/>
    <property type="evidence" value="ECO:0007669"/>
    <property type="project" value="UniProtKB-UniRule"/>
</dbReference>
<organism evidence="9">
    <name type="scientific">Chrysotila carterae</name>
    <name type="common">Marine alga</name>
    <name type="synonym">Syracosphaera carterae</name>
    <dbReference type="NCBI Taxonomy" id="13221"/>
    <lineage>
        <taxon>Eukaryota</taxon>
        <taxon>Haptista</taxon>
        <taxon>Haptophyta</taxon>
        <taxon>Prymnesiophyceae</taxon>
        <taxon>Isochrysidales</taxon>
        <taxon>Isochrysidaceae</taxon>
        <taxon>Chrysotila</taxon>
    </lineage>
</organism>
<evidence type="ECO:0000256" key="8">
    <source>
        <dbReference type="HAMAP-Rule" id="MF_03124"/>
    </source>
</evidence>
<protein>
    <recommendedName>
        <fullName evidence="8">Arginine biosynthesis bifunctional protein ArgJ, mitochondrial</fullName>
    </recommendedName>
    <domain>
        <recommendedName>
            <fullName evidence="8">Glutamate N-acetyltransferase</fullName>
            <shortName evidence="8">GAT</shortName>
            <ecNumber evidence="8">2.3.1.35</ecNumber>
        </recommendedName>
        <alternativeName>
            <fullName evidence="8">Ornithine acetyltransferase</fullName>
            <shortName evidence="8">OATase</shortName>
        </alternativeName>
        <alternativeName>
            <fullName evidence="8">Ornithine transacetylase</fullName>
        </alternativeName>
    </domain>
    <domain>
        <recommendedName>
            <fullName evidence="8">Amino-acid acetyltransferase</fullName>
            <ecNumber evidence="8">2.3.1.1</ecNumber>
        </recommendedName>
        <alternativeName>
            <fullName evidence="8">N-acetylglutamate synthase</fullName>
            <shortName evidence="8">AGS</shortName>
        </alternativeName>
    </domain>
    <component>
        <recommendedName>
            <fullName evidence="8">Arginine biosynthesis bifunctional protein ArgJ alpha chain</fullName>
        </recommendedName>
    </component>
    <component>
        <recommendedName>
            <fullName evidence="8">Arginine biosynthesis bifunctional protein ArgJ beta chain</fullName>
        </recommendedName>
    </component>
</protein>
<dbReference type="InterPro" id="IPR002813">
    <property type="entry name" value="Arg_biosynth_ArgJ"/>
</dbReference>
<keyword evidence="3 8" id="KW-0028">Amino-acid biosynthesis</keyword>
<sequence>MYCHLAIQCVCGQLLSFASLSRLISPFPLSQMFIQGLLTAALALSVSHPAASRASASRKASLIGSATMAANDSAFSSLDEYLGHLASEAALPEGFRIGNCGFEFEPSEAATGTRVKMRLTLIVADKPSSSFAAVFTKNAFCGSPVTVGKRRMRESPTLQALLVNNKVSNVCAAGDGVADSEALCEALATALELPDGAASVLPSSTGVIGWKLPVPEMRAAMPEAVASLQAGSALPAAQGIMTTDRYPKLRAASVCGGRIVGIAKGAGMIEPNMATMLSFLLTDVAVPRAQLQAMLSRAVDVSFNCMSVDADQSTSDTLVCLSSEAKLLCPEGASDEEQAAALAEFESALTSVCEGLAADVARNGEGTTHVIRVQVTGAPSVDLARGVGKAVVNSPLFKTAVAGNDPNVGRLVAAVGSYLGRVAPDLSLDKCTMSLGGRPIFSAGSFDLDNEAEAALSAHMRDALISDDNGASLLYPPHQRCVEVAIDLGVGDKGVTVLGSDLTREYVDINADYRS</sequence>
<feature type="active site" description="Nucleophile" evidence="8">
    <location>
        <position position="275"/>
    </location>
</feature>
<keyword evidence="7 8" id="KW-0012">Acyltransferase</keyword>
<dbReference type="InterPro" id="IPR016117">
    <property type="entry name" value="ArgJ-like_dom_sf"/>
</dbReference>
<keyword evidence="4 8" id="KW-0808">Transferase</keyword>
<proteinExistence type="inferred from homology"/>
<evidence type="ECO:0000256" key="4">
    <source>
        <dbReference type="ARBA" id="ARBA00022679"/>
    </source>
</evidence>
<comment type="catalytic activity">
    <reaction evidence="8">
        <text>L-glutamate + acetyl-CoA = N-acetyl-L-glutamate + CoA + H(+)</text>
        <dbReference type="Rhea" id="RHEA:24292"/>
        <dbReference type="ChEBI" id="CHEBI:15378"/>
        <dbReference type="ChEBI" id="CHEBI:29985"/>
        <dbReference type="ChEBI" id="CHEBI:44337"/>
        <dbReference type="ChEBI" id="CHEBI:57287"/>
        <dbReference type="ChEBI" id="CHEBI:57288"/>
        <dbReference type="EC" id="2.3.1.1"/>
    </reaction>
</comment>
<gene>
    <name evidence="9" type="ORF">PCAR00345_LOCUS6721</name>
</gene>
<dbReference type="AlphaFoldDB" id="A0A7S4B5X3"/>
<feature type="binding site" evidence="8">
    <location>
        <position position="264"/>
    </location>
    <ligand>
        <name>substrate</name>
    </ligand>
</feature>
<evidence type="ECO:0000256" key="7">
    <source>
        <dbReference type="ARBA" id="ARBA00023315"/>
    </source>
</evidence>
<feature type="chain" id="PRO_5031640023" description="Arginine biosynthesis bifunctional protein ArgJ beta chain" evidence="8">
    <location>
        <begin position="275"/>
        <end position="515"/>
    </location>
</feature>
<dbReference type="Pfam" id="PF01960">
    <property type="entry name" value="ArgJ"/>
    <property type="match status" value="1"/>
</dbReference>
<reference evidence="9" key="1">
    <citation type="submission" date="2021-01" db="EMBL/GenBank/DDBJ databases">
        <authorList>
            <person name="Corre E."/>
            <person name="Pelletier E."/>
            <person name="Niang G."/>
            <person name="Scheremetjew M."/>
            <person name="Finn R."/>
            <person name="Kale V."/>
            <person name="Holt S."/>
            <person name="Cochrane G."/>
            <person name="Meng A."/>
            <person name="Brown T."/>
            <person name="Cohen L."/>
        </authorList>
    </citation>
    <scope>NUCLEOTIDE SEQUENCE</scope>
    <source>
        <strain evidence="9">CCMP645</strain>
    </source>
</reference>
<dbReference type="InterPro" id="IPR042195">
    <property type="entry name" value="ArgJ_beta_C"/>
</dbReference>
<accession>A0A7S4B5X3</accession>
<keyword evidence="5 8" id="KW-0068">Autocatalytic cleavage</keyword>
<evidence type="ECO:0000256" key="1">
    <source>
        <dbReference type="ARBA" id="ARBA00006774"/>
    </source>
</evidence>
<comment type="PTM">
    <text evidence="8">The alpha and beta chains are autoproteolytically processed from a single precursor protein within the mitochondrion.</text>
</comment>
<dbReference type="PANTHER" id="PTHR23100:SF0">
    <property type="entry name" value="ARGININE BIOSYNTHESIS BIFUNCTIONAL PROTEIN ARGJ, MITOCHONDRIAL"/>
    <property type="match status" value="1"/>
</dbReference>
<feature type="binding site" evidence="8">
    <location>
        <position position="365"/>
    </location>
    <ligand>
        <name>substrate</name>
    </ligand>
</feature>
<comment type="pathway">
    <text evidence="8">Amino-acid biosynthesis; L-arginine biosynthesis; L-ornithine and N-acetyl-L-glutamate from L-glutamate and N(2)-acetyl-L-ornithine (cyclic): step 1/1.</text>
</comment>
<dbReference type="GO" id="GO:0005759">
    <property type="term" value="C:mitochondrial matrix"/>
    <property type="evidence" value="ECO:0007669"/>
    <property type="project" value="UniProtKB-SubCell"/>
</dbReference>
<keyword evidence="8" id="KW-0496">Mitochondrion</keyword>
<evidence type="ECO:0000313" key="9">
    <source>
        <dbReference type="EMBL" id="CAE0754134.1"/>
    </source>
</evidence>
<keyword evidence="2 8" id="KW-0055">Arginine biosynthesis</keyword>
<dbReference type="HAMAP" id="MF_01106">
    <property type="entry name" value="ArgJ"/>
    <property type="match status" value="1"/>
</dbReference>
<comment type="subcellular location">
    <subcellularLocation>
        <location evidence="8">Mitochondrion matrix</location>
    </subcellularLocation>
</comment>
<dbReference type="GO" id="GO:0006526">
    <property type="term" value="P:L-arginine biosynthetic process"/>
    <property type="evidence" value="ECO:0007669"/>
    <property type="project" value="UniProtKB-UniRule"/>
</dbReference>
<feature type="chain" id="PRO_5031640022" description="Arginine biosynthesis bifunctional protein ArgJ alpha chain" evidence="8">
    <location>
        <begin position="1"/>
        <end position="274"/>
    </location>
</feature>
<dbReference type="NCBIfam" id="NF003802">
    <property type="entry name" value="PRK05388.1"/>
    <property type="match status" value="1"/>
</dbReference>
<comment type="catalytic activity">
    <reaction evidence="8">
        <text>N(2)-acetyl-L-ornithine + L-glutamate = N-acetyl-L-glutamate + L-ornithine</text>
        <dbReference type="Rhea" id="RHEA:15349"/>
        <dbReference type="ChEBI" id="CHEBI:29985"/>
        <dbReference type="ChEBI" id="CHEBI:44337"/>
        <dbReference type="ChEBI" id="CHEBI:46911"/>
        <dbReference type="ChEBI" id="CHEBI:57805"/>
        <dbReference type="EC" id="2.3.1.35"/>
    </reaction>
</comment>
<feature type="binding site" evidence="8">
    <location>
        <position position="242"/>
    </location>
    <ligand>
        <name>substrate</name>
    </ligand>
</feature>
<comment type="similarity">
    <text evidence="1 8">Belongs to the ArgJ family.</text>
</comment>
<dbReference type="Gene3D" id="3.60.70.12">
    <property type="entry name" value="L-amino peptidase D-ALA esterase/amidase"/>
    <property type="match status" value="1"/>
</dbReference>
<name>A0A7S4B5X3_CHRCT</name>
<dbReference type="EC" id="2.3.1.35" evidence="8"/>
<evidence type="ECO:0000256" key="2">
    <source>
        <dbReference type="ARBA" id="ARBA00022571"/>
    </source>
</evidence>
<comment type="pathway">
    <text evidence="8">Amino-acid biosynthesis; L-arginine biosynthesis; N(2)-acetyl-L-ornithine from L-glutamate: step 1/4.</text>
</comment>
<feature type="site" description="Involved in the stabilization of negative charge on the oxyanion by the formation of the oxyanion hole" evidence="8">
    <location>
        <position position="206"/>
    </location>
</feature>
<feature type="binding site" evidence="8">
    <location>
        <position position="510"/>
    </location>
    <ligand>
        <name>substrate</name>
    </ligand>
</feature>
<dbReference type="EMBL" id="HBIZ01011300">
    <property type="protein sequence ID" value="CAE0754134.1"/>
    <property type="molecule type" value="Transcribed_RNA"/>
</dbReference>
<feature type="binding site" evidence="8">
    <location>
        <position position="515"/>
    </location>
    <ligand>
        <name>substrate</name>
    </ligand>
</feature>
<feature type="site" description="Involved in the stabilization of negative charge on the oxyanion by the formation of the oxyanion hole" evidence="8">
    <location>
        <position position="205"/>
    </location>
</feature>
<dbReference type="GO" id="GO:0004042">
    <property type="term" value="F:L-glutamate N-acetyltransferase activity"/>
    <property type="evidence" value="ECO:0007669"/>
    <property type="project" value="UniProtKB-UniRule"/>
</dbReference>
<dbReference type="UniPathway" id="UPA00068">
    <property type="reaction ID" value="UER00106"/>
</dbReference>
<dbReference type="CDD" id="cd02152">
    <property type="entry name" value="OAT"/>
    <property type="match status" value="1"/>
</dbReference>
<dbReference type="EC" id="2.3.1.1" evidence="8"/>
<evidence type="ECO:0000256" key="5">
    <source>
        <dbReference type="ARBA" id="ARBA00022813"/>
    </source>
</evidence>